<dbReference type="EMBL" id="UHID01000007">
    <property type="protein sequence ID" value="SUP60654.1"/>
    <property type="molecule type" value="Genomic_DNA"/>
</dbReference>
<dbReference type="PANTHER" id="PTHR34109:SF1">
    <property type="entry name" value="VOC DOMAIN-CONTAINING PROTEIN"/>
    <property type="match status" value="1"/>
</dbReference>
<evidence type="ECO:0000313" key="3">
    <source>
        <dbReference type="Proteomes" id="UP000254150"/>
    </source>
</evidence>
<dbReference type="Pfam" id="PF00903">
    <property type="entry name" value="Glyoxalase"/>
    <property type="match status" value="1"/>
</dbReference>
<dbReference type="PANTHER" id="PTHR34109">
    <property type="entry name" value="BNAUNNG04460D PROTEIN-RELATED"/>
    <property type="match status" value="1"/>
</dbReference>
<reference evidence="2 3" key="1">
    <citation type="submission" date="2018-06" db="EMBL/GenBank/DDBJ databases">
        <authorList>
            <consortium name="Pathogen Informatics"/>
            <person name="Doyle S."/>
        </authorList>
    </citation>
    <scope>NUCLEOTIDE SEQUENCE [LARGE SCALE GENOMIC DNA]</scope>
    <source>
        <strain evidence="2 3">NCTC7807</strain>
    </source>
</reference>
<dbReference type="InterPro" id="IPR004360">
    <property type="entry name" value="Glyas_Fos-R_dOase_dom"/>
</dbReference>
<evidence type="ECO:0000313" key="2">
    <source>
        <dbReference type="EMBL" id="SUP60654.1"/>
    </source>
</evidence>
<dbReference type="GO" id="GO:0051213">
    <property type="term" value="F:dioxygenase activity"/>
    <property type="evidence" value="ECO:0007669"/>
    <property type="project" value="UniProtKB-KW"/>
</dbReference>
<dbReference type="InterPro" id="IPR037523">
    <property type="entry name" value="VOC_core"/>
</dbReference>
<organism evidence="2 3">
    <name type="scientific">Streptomyces griseus</name>
    <dbReference type="NCBI Taxonomy" id="1911"/>
    <lineage>
        <taxon>Bacteria</taxon>
        <taxon>Bacillati</taxon>
        <taxon>Actinomycetota</taxon>
        <taxon>Actinomycetes</taxon>
        <taxon>Kitasatosporales</taxon>
        <taxon>Streptomycetaceae</taxon>
        <taxon>Streptomyces</taxon>
    </lineage>
</organism>
<feature type="domain" description="VOC" evidence="1">
    <location>
        <begin position="17"/>
        <end position="140"/>
    </location>
</feature>
<dbReference type="AlphaFoldDB" id="A0A380P753"/>
<gene>
    <name evidence="2" type="ORF">NCTC7807_04725</name>
</gene>
<protein>
    <submittedName>
        <fullName evidence="2">Glyoxalase/bleomycin resistance protein/dioxygenase</fullName>
    </submittedName>
</protein>
<dbReference type="Gene3D" id="3.30.720.110">
    <property type="match status" value="1"/>
</dbReference>
<keyword evidence="2" id="KW-0560">Oxidoreductase</keyword>
<sequence>MRNFGQADPGRVPTLGRMAAIPYMKYEDVARALDWLSEAFGFTERERFAHPEGPVFHAEMLTPAGDPVYLAGPGDDYRSPARTGHLNAMVSVDVEDVDAQYRRAQAAGAKLVFPPTDTPQGTRVCKVEDHEGQEWFFSQKLTATGQRT</sequence>
<accession>A0A380P753</accession>
<evidence type="ECO:0000259" key="1">
    <source>
        <dbReference type="PROSITE" id="PS51819"/>
    </source>
</evidence>
<dbReference type="Gene3D" id="3.30.720.120">
    <property type="match status" value="1"/>
</dbReference>
<dbReference type="InterPro" id="IPR029068">
    <property type="entry name" value="Glyas_Bleomycin-R_OHBP_Dase"/>
</dbReference>
<proteinExistence type="predicted"/>
<dbReference type="Proteomes" id="UP000254150">
    <property type="component" value="Unassembled WGS sequence"/>
</dbReference>
<name>A0A380P753_STRGR</name>
<dbReference type="PROSITE" id="PS51819">
    <property type="entry name" value="VOC"/>
    <property type="match status" value="1"/>
</dbReference>
<keyword evidence="2" id="KW-0223">Dioxygenase</keyword>
<dbReference type="SUPFAM" id="SSF54593">
    <property type="entry name" value="Glyoxalase/Bleomycin resistance protein/Dihydroxybiphenyl dioxygenase"/>
    <property type="match status" value="1"/>
</dbReference>